<keyword evidence="2" id="KW-1185">Reference proteome</keyword>
<proteinExistence type="predicted"/>
<reference evidence="1 2" key="1">
    <citation type="submission" date="2016-01" db="EMBL/GenBank/DDBJ databases">
        <title>Genome Sequences of Twelve Sporeforming Bacillus Species Isolated from Foods.</title>
        <authorList>
            <person name="Berendsen E.M."/>
            <person name="Wells-Bennik M.H."/>
            <person name="Krawcyk A.O."/>
            <person name="De Jong A."/>
            <person name="Holsappel S."/>
            <person name="Eijlander R.T."/>
            <person name="Kuipers O.P."/>
        </authorList>
    </citation>
    <scope>NUCLEOTIDE SEQUENCE [LARGE SCALE GENOMIC DNA]</scope>
    <source>
        <strain evidence="1 2">B4102</strain>
    </source>
</reference>
<dbReference type="Proteomes" id="UP000075666">
    <property type="component" value="Unassembled WGS sequence"/>
</dbReference>
<name>A0A150L0Q0_9BACI</name>
<dbReference type="STRING" id="46224.B4102_3250"/>
<dbReference type="GeneID" id="62497832"/>
<dbReference type="EMBL" id="LQYN01000056">
    <property type="protein sequence ID" value="KYD05526.1"/>
    <property type="molecule type" value="Genomic_DNA"/>
</dbReference>
<dbReference type="AlphaFoldDB" id="A0A150L0Q0"/>
<dbReference type="RefSeq" id="WP_066231903.1">
    <property type="nucleotide sequence ID" value="NZ_JABWTQ010000170.1"/>
</dbReference>
<dbReference type="OrthoDB" id="1822996at2"/>
<sequence>MNVFIAGPRAISRLNKDVMERLNNIIKNNFTVLVGDANGVDKQIQEFCHSLNYNKVRVFASNGKARNNIGEWEVYKVDVDRNVKGFDFYAAKDLEMAKKADYGFMIWNGKSKGTLNNIHNLVNLNKKVLVYFTPDKQFYTIRSLNDVNKLGNKSNKNSDIDNGIKKNEQMSLFK</sequence>
<evidence type="ECO:0000313" key="1">
    <source>
        <dbReference type="EMBL" id="KYD05526.1"/>
    </source>
</evidence>
<organism evidence="1 2">
    <name type="scientific">Heyndrickxia sporothermodurans</name>
    <dbReference type="NCBI Taxonomy" id="46224"/>
    <lineage>
        <taxon>Bacteria</taxon>
        <taxon>Bacillati</taxon>
        <taxon>Bacillota</taxon>
        <taxon>Bacilli</taxon>
        <taxon>Bacillales</taxon>
        <taxon>Bacillaceae</taxon>
        <taxon>Heyndrickxia</taxon>
    </lineage>
</organism>
<dbReference type="PATRIC" id="fig|46224.3.peg.3227"/>
<comment type="caution">
    <text evidence="1">The sequence shown here is derived from an EMBL/GenBank/DDBJ whole genome shotgun (WGS) entry which is preliminary data.</text>
</comment>
<evidence type="ECO:0000313" key="2">
    <source>
        <dbReference type="Proteomes" id="UP000075666"/>
    </source>
</evidence>
<gene>
    <name evidence="1" type="ORF">B4102_3250</name>
</gene>
<protein>
    <submittedName>
        <fullName evidence="1">Uncharacterized protein</fullName>
    </submittedName>
</protein>
<accession>A0A150L0Q0</accession>